<dbReference type="EMBL" id="CP002504">
    <property type="protein sequence ID" value="AET41525.1"/>
    <property type="molecule type" value="Genomic_DNA"/>
</dbReference>
<dbReference type="InterPro" id="IPR032675">
    <property type="entry name" value="LRR_dom_sf"/>
</dbReference>
<feature type="compositionally biased region" description="Basic residues" evidence="4">
    <location>
        <begin position="277"/>
        <end position="291"/>
    </location>
</feature>
<dbReference type="eggNOG" id="ENOG502QYHN">
    <property type="taxonomic scope" value="Eukaryota"/>
</dbReference>
<dbReference type="GO" id="GO:0005200">
    <property type="term" value="F:structural constituent of cytoskeleton"/>
    <property type="evidence" value="ECO:0007669"/>
    <property type="project" value="EnsemblFungi"/>
</dbReference>
<feature type="compositionally biased region" description="Polar residues" evidence="4">
    <location>
        <begin position="294"/>
        <end position="303"/>
    </location>
</feature>
<evidence type="ECO:0000313" key="6">
    <source>
        <dbReference type="Proteomes" id="UP000006790"/>
    </source>
</evidence>
<keyword evidence="6" id="KW-1185">Reference proteome</keyword>
<feature type="region of interest" description="Disordered" evidence="4">
    <location>
        <begin position="157"/>
        <end position="196"/>
    </location>
</feature>
<protein>
    <submittedName>
        <fullName evidence="5">Uncharacterized protein</fullName>
    </submittedName>
</protein>
<keyword evidence="2" id="KW-0963">Cytoplasm</keyword>
<dbReference type="InParanoid" id="G8JXF1"/>
<dbReference type="KEGG" id="erc:Ecym_8241"/>
<comment type="subcellular location">
    <subcellularLocation>
        <location evidence="1">Cytoplasm</location>
        <location evidence="1">Cytoskeleton</location>
    </subcellularLocation>
</comment>
<organism evidence="5 6">
    <name type="scientific">Eremothecium cymbalariae (strain CBS 270.75 / DBVPG 7215 / KCTC 17166 / NRRL Y-17582)</name>
    <name type="common">Yeast</name>
    <dbReference type="NCBI Taxonomy" id="931890"/>
    <lineage>
        <taxon>Eukaryota</taxon>
        <taxon>Fungi</taxon>
        <taxon>Dikarya</taxon>
        <taxon>Ascomycota</taxon>
        <taxon>Saccharomycotina</taxon>
        <taxon>Saccharomycetes</taxon>
        <taxon>Saccharomycetales</taxon>
        <taxon>Saccharomycetaceae</taxon>
        <taxon>Eremothecium</taxon>
    </lineage>
</organism>
<feature type="region of interest" description="Disordered" evidence="4">
    <location>
        <begin position="38"/>
        <end position="68"/>
    </location>
</feature>
<dbReference type="GO" id="GO:0031505">
    <property type="term" value="P:fungal-type cell wall organization"/>
    <property type="evidence" value="ECO:0007669"/>
    <property type="project" value="EnsemblFungi"/>
</dbReference>
<feature type="compositionally biased region" description="Polar residues" evidence="4">
    <location>
        <begin position="169"/>
        <end position="186"/>
    </location>
</feature>
<sequence length="1308" mass="145606">MNDLKNCKETPFVNLSIPKINVDWLITCNRNLGCKSKEQGAGGRGTLAGESRAGYLEDGGRGERQPVEKQGYRRNSAMNIYGEKGVSGDFGEEMNDLRRTRSLSIDNRGHTSETRGKKHGIWARMFGIRPERGCNERRMLYNSSAVSRLVKNRKRISVSAGPSVERGSVRSSSPRSEGAGTTQSARPSKGIREPNRLYESKKDAKLTEFLKYYKVVGFSVFQRQLQQLDHQNSSKCILSTLFPQGSEPTLSMSITDTLEDKPCPTDTLGRPIPPHPAKPRLKPALKRTRKISHVDSTSVKNKSDNSATNKFGAFLKRVTSYSADGSNNSSLSSVDLNTEDQKVCPASSGMSTEPANLMPKFNTIPGLEDLKPLRRVSFSMNTYFNNPPQQICSTNPRKGEVEVMDDNSVVIHRLTAAEKRELVQNSSCGVVVGGTGHLKFLQKPLPSEVEVESIGPKVEEQQDKLKSQAKSSEKLTTIEENQSTDIKVTEIEAGVEISSSEEKCKTANDEEDVTVNTSIENAKIDKPMLRRRAESPISISSAESSIDISSSDDMLPPPNPEIPNNILYTRCCYLREILPIPATLNQLKQDSADPVPLLQLRNPKPSMVEVLAFSDFLSVAPVLCLSMDNVSLSLQMFRLILTSLTYKDTLEKLSLRNTPIDEEGWKVLCYFISKCKSLRALDLTMVPAISGKLPNTSKRFSQCATPRMTCDMTDRSKRNWDLFTAVLATNGGLEEVVLSGAKMSLDEFRNFMQIGCTSIERLGLAYNELSAEQVILLSNWLLESKATGVDIGFNDLNGKMAPFAEVLIRKAKSANNTVSCISLNSTHLEIPPDATFENNDATALLNALGYCVNLKFLDLSNNPKLFSQTLAPLTDLLPVFVNLVRIHLDFNNFKSTDIITLAEVLPMCSSLNYLSILGAPLDIHSSTALSMSIKKSTALFTLDADFENVPDKIKQKISLYSIRNMENALAGGNNYHETQQLSKLQQELAVLLTEKITSNHDELVQKFAQEIHGLRSRLRKVIEQLFKLRVKGELNTEGKEALIRFCFVDASLEKGLHLLAQRYEKKSPIIFDILMQADADTHGCNIKNIPMEQESLKRPLQNNADCIRHVSSVSSLSSFSFQESGHAALLPFHHSSFETLDAVENTVELRSSEPSTVPLQAQEQTKEEGELFKRTRGLIKELKKSAEHRGTTVNTESLKKISDKYDCEQLKDLIFHLDVNKLLESLDTLEARGIPVDSIFKKDPNDPTLINTQSINDSSNEMSDCSLDKETWEHDESSIDVSDTEIIDRAYDEVLNNLEKTRANRETE</sequence>
<keyword evidence="3" id="KW-0206">Cytoskeleton</keyword>
<dbReference type="InterPro" id="IPR052410">
    <property type="entry name" value="DRC5"/>
</dbReference>
<evidence type="ECO:0000313" key="5">
    <source>
        <dbReference type="EMBL" id="AET41525.1"/>
    </source>
</evidence>
<dbReference type="GeneID" id="11469936"/>
<evidence type="ECO:0000256" key="1">
    <source>
        <dbReference type="ARBA" id="ARBA00004245"/>
    </source>
</evidence>
<dbReference type="GO" id="GO:0007026">
    <property type="term" value="P:negative regulation of microtubule depolymerization"/>
    <property type="evidence" value="ECO:0007669"/>
    <property type="project" value="EnsemblFungi"/>
</dbReference>
<dbReference type="Gene3D" id="3.80.10.10">
    <property type="entry name" value="Ribonuclease Inhibitor"/>
    <property type="match status" value="2"/>
</dbReference>
<dbReference type="Proteomes" id="UP000006790">
    <property type="component" value="Chromosome 8"/>
</dbReference>
<evidence type="ECO:0000256" key="4">
    <source>
        <dbReference type="SAM" id="MobiDB-lite"/>
    </source>
</evidence>
<dbReference type="PANTHER" id="PTHR24107:SF2">
    <property type="entry name" value="NLR FAMILY CARD DOMAIN CONTAINING 3"/>
    <property type="match status" value="1"/>
</dbReference>
<dbReference type="GO" id="GO:0005874">
    <property type="term" value="C:microtubule"/>
    <property type="evidence" value="ECO:0007669"/>
    <property type="project" value="EnsemblFungi"/>
</dbReference>
<feature type="compositionally biased region" description="Basic and acidic residues" evidence="4">
    <location>
        <begin position="58"/>
        <end position="68"/>
    </location>
</feature>
<reference evidence="6" key="1">
    <citation type="journal article" date="2012" name="G3 (Bethesda)">
        <title>Pichia sorbitophila, an interspecies yeast hybrid reveals early steps of genome resolution following polyploidization.</title>
        <authorList>
            <person name="Leh Louis V."/>
            <person name="Despons L."/>
            <person name="Friedrich A."/>
            <person name="Martin T."/>
            <person name="Durrens P."/>
            <person name="Casaregola S."/>
            <person name="Neuveglise C."/>
            <person name="Fairhead C."/>
            <person name="Marck C."/>
            <person name="Cruz J.A."/>
            <person name="Straub M.L."/>
            <person name="Kugler V."/>
            <person name="Sacerdot C."/>
            <person name="Uzunov Z."/>
            <person name="Thierry A."/>
            <person name="Weiss S."/>
            <person name="Bleykasten C."/>
            <person name="De Montigny J."/>
            <person name="Jacques N."/>
            <person name="Jung P."/>
            <person name="Lemaire M."/>
            <person name="Mallet S."/>
            <person name="Morel G."/>
            <person name="Richard G.F."/>
            <person name="Sarkar A."/>
            <person name="Savel G."/>
            <person name="Schacherer J."/>
            <person name="Seret M.L."/>
            <person name="Talla E."/>
            <person name="Samson G."/>
            <person name="Jubin C."/>
            <person name="Poulain J."/>
            <person name="Vacherie B."/>
            <person name="Barbe V."/>
            <person name="Pelletier E."/>
            <person name="Sherman D.J."/>
            <person name="Westhof E."/>
            <person name="Weissenbach J."/>
            <person name="Baret P.V."/>
            <person name="Wincker P."/>
            <person name="Gaillardin C."/>
            <person name="Dujon B."/>
            <person name="Souciet J.L."/>
        </authorList>
    </citation>
    <scope>NUCLEOTIDE SEQUENCE [LARGE SCALE GENOMIC DNA]</scope>
    <source>
        <strain evidence="6">CBS 270.75 / DBVPG 7215 / KCTC 17166 / NRRL Y-17582</strain>
    </source>
</reference>
<evidence type="ECO:0000256" key="3">
    <source>
        <dbReference type="ARBA" id="ARBA00023212"/>
    </source>
</evidence>
<name>G8JXF1_ERECY</name>
<dbReference type="SUPFAM" id="SSF52047">
    <property type="entry name" value="RNI-like"/>
    <property type="match status" value="1"/>
</dbReference>
<dbReference type="OrthoDB" id="8436363at2759"/>
<evidence type="ECO:0000256" key="2">
    <source>
        <dbReference type="ARBA" id="ARBA00022490"/>
    </source>
</evidence>
<feature type="region of interest" description="Disordered" evidence="4">
    <location>
        <begin position="266"/>
        <end position="303"/>
    </location>
</feature>
<dbReference type="OMA" id="TNTYFND"/>
<gene>
    <name evidence="5" type="ordered locus">Ecym_8241</name>
</gene>
<dbReference type="HOGENOM" id="CLU_004492_1_0_1"/>
<proteinExistence type="predicted"/>
<dbReference type="PANTHER" id="PTHR24107">
    <property type="entry name" value="YNEIN REGULATORY COMPLEX SUBUNIT 5"/>
    <property type="match status" value="1"/>
</dbReference>
<dbReference type="RefSeq" id="XP_003648342.1">
    <property type="nucleotide sequence ID" value="XM_003648294.1"/>
</dbReference>
<dbReference type="FunCoup" id="G8JXF1">
    <property type="interactions" value="129"/>
</dbReference>
<accession>G8JXF1</accession>